<evidence type="ECO:0000259" key="7">
    <source>
        <dbReference type="PROSITE" id="PS50893"/>
    </source>
</evidence>
<dbReference type="InterPro" id="IPR050763">
    <property type="entry name" value="ABC_transporter_ATP-binding"/>
</dbReference>
<evidence type="ECO:0000313" key="8">
    <source>
        <dbReference type="EMBL" id="GJF16615.1"/>
    </source>
</evidence>
<comment type="caution">
    <text evidence="8">The sequence shown here is derived from an EMBL/GenBank/DDBJ whole genome shotgun (WGS) entry which is preliminary data.</text>
</comment>
<dbReference type="PROSITE" id="PS50893">
    <property type="entry name" value="ABC_TRANSPORTER_2"/>
    <property type="match status" value="1"/>
</dbReference>
<evidence type="ECO:0000256" key="6">
    <source>
        <dbReference type="ARBA" id="ARBA00023251"/>
    </source>
</evidence>
<keyword evidence="9" id="KW-1185">Reference proteome</keyword>
<dbReference type="SMART" id="SM00382">
    <property type="entry name" value="AAA"/>
    <property type="match status" value="1"/>
</dbReference>
<feature type="domain" description="ABC transporter" evidence="7">
    <location>
        <begin position="6"/>
        <end position="231"/>
    </location>
</feature>
<keyword evidence="5" id="KW-0067">ATP-binding</keyword>
<keyword evidence="3" id="KW-0813">Transport</keyword>
<evidence type="ECO:0000256" key="5">
    <source>
        <dbReference type="ARBA" id="ARBA00022840"/>
    </source>
</evidence>
<name>A0ABQ4VAG2_9MYCO</name>
<evidence type="ECO:0000256" key="4">
    <source>
        <dbReference type="ARBA" id="ARBA00022741"/>
    </source>
</evidence>
<dbReference type="Gene3D" id="3.40.50.300">
    <property type="entry name" value="P-loop containing nucleotide triphosphate hydrolases"/>
    <property type="match status" value="1"/>
</dbReference>
<dbReference type="EMBL" id="BPRH01002284">
    <property type="protein sequence ID" value="GJF16615.1"/>
    <property type="molecule type" value="Genomic_DNA"/>
</dbReference>
<evidence type="ECO:0000313" key="9">
    <source>
        <dbReference type="Proteomes" id="UP001060504"/>
    </source>
</evidence>
<proteinExistence type="inferred from homology"/>
<dbReference type="InterPro" id="IPR027417">
    <property type="entry name" value="P-loop_NTPase"/>
</dbReference>
<dbReference type="PANTHER" id="PTHR42711">
    <property type="entry name" value="ABC TRANSPORTER ATP-BINDING PROTEIN"/>
    <property type="match status" value="1"/>
</dbReference>
<gene>
    <name evidence="8" type="ORF">NGTWS1702_21790</name>
</gene>
<dbReference type="SUPFAM" id="SSF52540">
    <property type="entry name" value="P-loop containing nucleoside triphosphate hydrolases"/>
    <property type="match status" value="1"/>
</dbReference>
<organism evidence="8 9">
    <name type="scientific">Mycolicibacterium cyprinidarum</name>
    <dbReference type="NCBI Taxonomy" id="2860311"/>
    <lineage>
        <taxon>Bacteria</taxon>
        <taxon>Bacillati</taxon>
        <taxon>Actinomycetota</taxon>
        <taxon>Actinomycetes</taxon>
        <taxon>Mycobacteriales</taxon>
        <taxon>Mycobacteriaceae</taxon>
        <taxon>Mycolicibacterium</taxon>
    </lineage>
</organism>
<sequence>MRKAAIWTEGLTKTFGDVTAVKDLNLEVDRGEVFGFLGPNGAGKSTTIRILLDQIRPTSGHAEVLGMRCHSDSLQIRRLIGYVPGDLSLYPKLTGAQTLQYFARLRGAVDQRYVEELAERLSADLTRKVGDYSTGNRQKIGLIQAFMHRPDLLILDEPNAGLDPLVQQEFHTMIEEVRDAGRTVFLSSHTLSEVERVADRVAIIREGELVVVERVDELKRKAIRRIDFEFATPVPADLFDGVPGVRSAEVDHRHAQVSFDGSVHGILKAAMTRDVVNLNSRESDLEEVFLTYYRTDVDGSAAPEKSTSRV</sequence>
<dbReference type="CDD" id="cd03230">
    <property type="entry name" value="ABC_DR_subfamily_A"/>
    <property type="match status" value="1"/>
</dbReference>
<evidence type="ECO:0000256" key="3">
    <source>
        <dbReference type="ARBA" id="ARBA00022448"/>
    </source>
</evidence>
<dbReference type="Pfam" id="PF00005">
    <property type="entry name" value="ABC_tran"/>
    <property type="match status" value="1"/>
</dbReference>
<comment type="similarity">
    <text evidence="2">Belongs to the ABC transporter superfamily.</text>
</comment>
<keyword evidence="4" id="KW-0547">Nucleotide-binding</keyword>
<evidence type="ECO:0000256" key="1">
    <source>
        <dbReference type="ARBA" id="ARBA00004202"/>
    </source>
</evidence>
<evidence type="ECO:0000256" key="2">
    <source>
        <dbReference type="ARBA" id="ARBA00005417"/>
    </source>
</evidence>
<dbReference type="InterPro" id="IPR003439">
    <property type="entry name" value="ABC_transporter-like_ATP-bd"/>
</dbReference>
<dbReference type="Proteomes" id="UP001060504">
    <property type="component" value="Unassembled WGS sequence"/>
</dbReference>
<protein>
    <submittedName>
        <fullName evidence="8">ABC transporter</fullName>
    </submittedName>
</protein>
<dbReference type="InterPro" id="IPR003593">
    <property type="entry name" value="AAA+_ATPase"/>
</dbReference>
<keyword evidence="6" id="KW-0046">Antibiotic resistance</keyword>
<dbReference type="PANTHER" id="PTHR42711:SF5">
    <property type="entry name" value="ABC TRANSPORTER ATP-BINDING PROTEIN NATA"/>
    <property type="match status" value="1"/>
</dbReference>
<reference evidence="8 9" key="1">
    <citation type="submission" date="2021-08" db="EMBL/GenBank/DDBJ databases">
        <title>Draft genome sequence of Mycolicibacterium sp. NGTWS1702 strain.</title>
        <authorList>
            <person name="Matsumoto M."/>
            <person name="Tang B.C.C."/>
            <person name="Machida Y."/>
            <person name="Matoyama H."/>
            <person name="Kishihara T."/>
            <person name="Sato S."/>
            <person name="Kondo I."/>
            <person name="Sano M."/>
            <person name="Kato G."/>
        </authorList>
    </citation>
    <scope>NUCLEOTIDE SEQUENCE [LARGE SCALE GENOMIC DNA]</scope>
    <source>
        <strain evidence="8 9">NGTWSNA01</strain>
    </source>
</reference>
<comment type="subcellular location">
    <subcellularLocation>
        <location evidence="1">Cell membrane</location>
        <topology evidence="1">Peripheral membrane protein</topology>
    </subcellularLocation>
</comment>
<accession>A0ABQ4VAG2</accession>